<sequence>MGPSVPLRTESPTTITLLSFLIEEVSSRGSERQAVGDSPDGCSFPSSSSWLSSSKASYLLYNDNWEGEGGQEGFRFYGKKESDLNVVQVKLQEYEAAFNSKEVVLATALADKRNLEGEDEDLKDKVVKLEVSLAATKEQLANETLLKVDLENRCQTLTEDLEFRKTMYEEKINETIRQRKTCSAEVDSGLNLFREELAQTYHTKLENARLSSEMSSSAANSVREQLNERQLGQGKGKPSENTKNEKEMSELRNQMQEQLSDYQQLLDVKLGLDNEINVYQKLLEDEERKYEIM</sequence>
<evidence type="ECO:0000256" key="1">
    <source>
        <dbReference type="ARBA" id="ARBA00004123"/>
    </source>
</evidence>
<organism evidence="8 9">
    <name type="scientific">Bubo bubo</name>
    <name type="common">Eurasian eagle-owl</name>
    <name type="synonym">Strix bubo</name>
    <dbReference type="NCBI Taxonomy" id="30461"/>
    <lineage>
        <taxon>Eukaryota</taxon>
        <taxon>Metazoa</taxon>
        <taxon>Chordata</taxon>
        <taxon>Craniata</taxon>
        <taxon>Vertebrata</taxon>
        <taxon>Euteleostomi</taxon>
        <taxon>Archelosauria</taxon>
        <taxon>Archosauria</taxon>
        <taxon>Dinosauria</taxon>
        <taxon>Saurischia</taxon>
        <taxon>Theropoda</taxon>
        <taxon>Coelurosauria</taxon>
        <taxon>Aves</taxon>
        <taxon>Neognathae</taxon>
        <taxon>Neoaves</taxon>
        <taxon>Telluraves</taxon>
        <taxon>Strigiformes</taxon>
        <taxon>Strigidae</taxon>
        <taxon>Bubo</taxon>
    </lineage>
</organism>
<keyword evidence="4" id="KW-0539">Nucleus</keyword>
<dbReference type="GO" id="GO:0005652">
    <property type="term" value="C:nuclear lamina"/>
    <property type="evidence" value="ECO:0007669"/>
    <property type="project" value="TreeGrafter"/>
</dbReference>
<evidence type="ECO:0000256" key="6">
    <source>
        <dbReference type="SAM" id="MobiDB-lite"/>
    </source>
</evidence>
<name>A0A8C0F0I3_BUBBB</name>
<dbReference type="SUPFAM" id="SSF64593">
    <property type="entry name" value="Intermediate filament protein, coiled coil region"/>
    <property type="match status" value="1"/>
</dbReference>
<reference evidence="8" key="1">
    <citation type="submission" date="2025-08" db="UniProtKB">
        <authorList>
            <consortium name="Ensembl"/>
        </authorList>
    </citation>
    <scope>IDENTIFICATION</scope>
</reference>
<dbReference type="Proteomes" id="UP000694567">
    <property type="component" value="Unplaced"/>
</dbReference>
<dbReference type="GO" id="GO:0005882">
    <property type="term" value="C:intermediate filament"/>
    <property type="evidence" value="ECO:0007669"/>
    <property type="project" value="UniProtKB-KW"/>
</dbReference>
<dbReference type="GO" id="GO:0031507">
    <property type="term" value="P:heterochromatin formation"/>
    <property type="evidence" value="ECO:0007669"/>
    <property type="project" value="TreeGrafter"/>
</dbReference>
<protein>
    <recommendedName>
        <fullName evidence="7">IF rod domain-containing protein</fullName>
    </recommendedName>
</protein>
<keyword evidence="3 5" id="KW-0175">Coiled coil</keyword>
<dbReference type="InterPro" id="IPR039008">
    <property type="entry name" value="IF_rod_dom"/>
</dbReference>
<dbReference type="GO" id="GO:0051664">
    <property type="term" value="P:nuclear pore localization"/>
    <property type="evidence" value="ECO:0007669"/>
    <property type="project" value="TreeGrafter"/>
</dbReference>
<feature type="compositionally biased region" description="Low complexity" evidence="6">
    <location>
        <begin position="36"/>
        <end position="50"/>
    </location>
</feature>
<dbReference type="PANTHER" id="PTHR45721">
    <property type="entry name" value="LAMIN DM0-RELATED"/>
    <property type="match status" value="1"/>
</dbReference>
<dbReference type="Ensembl" id="ENSBOBT00000012902.1">
    <property type="protein sequence ID" value="ENSBOBP00000012596.1"/>
    <property type="gene ID" value="ENSBOBG00000007990.1"/>
</dbReference>
<feature type="region of interest" description="Disordered" evidence="6">
    <location>
        <begin position="31"/>
        <end position="50"/>
    </location>
</feature>
<dbReference type="GO" id="GO:0006998">
    <property type="term" value="P:nuclear envelope organization"/>
    <property type="evidence" value="ECO:0007669"/>
    <property type="project" value="TreeGrafter"/>
</dbReference>
<evidence type="ECO:0000256" key="2">
    <source>
        <dbReference type="ARBA" id="ARBA00022754"/>
    </source>
</evidence>
<proteinExistence type="predicted"/>
<dbReference type="PANTHER" id="PTHR45721:SF3">
    <property type="entry name" value="LAMIN-B1"/>
    <property type="match status" value="1"/>
</dbReference>
<dbReference type="AlphaFoldDB" id="A0A8C0F0I3"/>
<feature type="domain" description="IF rod" evidence="7">
    <location>
        <begin position="1"/>
        <end position="290"/>
    </location>
</feature>
<keyword evidence="2" id="KW-0403">Intermediate filament</keyword>
<evidence type="ECO:0000256" key="4">
    <source>
        <dbReference type="ARBA" id="ARBA00023242"/>
    </source>
</evidence>
<evidence type="ECO:0000313" key="9">
    <source>
        <dbReference type="Proteomes" id="UP000694567"/>
    </source>
</evidence>
<comment type="subcellular location">
    <subcellularLocation>
        <location evidence="1">Nucleus</location>
    </subcellularLocation>
</comment>
<dbReference type="Gene3D" id="1.20.5.170">
    <property type="match status" value="1"/>
</dbReference>
<dbReference type="Gene3D" id="1.20.5.1160">
    <property type="entry name" value="Vasodilator-stimulated phosphoprotein"/>
    <property type="match status" value="1"/>
</dbReference>
<evidence type="ECO:0000256" key="5">
    <source>
        <dbReference type="SAM" id="Coils"/>
    </source>
</evidence>
<evidence type="ECO:0000256" key="3">
    <source>
        <dbReference type="ARBA" id="ARBA00023054"/>
    </source>
</evidence>
<dbReference type="GO" id="GO:0005200">
    <property type="term" value="F:structural constituent of cytoskeleton"/>
    <property type="evidence" value="ECO:0007669"/>
    <property type="project" value="TreeGrafter"/>
</dbReference>
<feature type="compositionally biased region" description="Low complexity" evidence="6">
    <location>
        <begin position="208"/>
        <end position="221"/>
    </location>
</feature>
<feature type="region of interest" description="Disordered" evidence="6">
    <location>
        <begin position="208"/>
        <end position="254"/>
    </location>
</feature>
<feature type="coiled-coil region" evidence="5">
    <location>
        <begin position="105"/>
        <end position="153"/>
    </location>
</feature>
<dbReference type="Pfam" id="PF00038">
    <property type="entry name" value="Filament"/>
    <property type="match status" value="1"/>
</dbReference>
<dbReference type="GO" id="GO:0090435">
    <property type="term" value="P:protein localization to nuclear envelope"/>
    <property type="evidence" value="ECO:0007669"/>
    <property type="project" value="TreeGrafter"/>
</dbReference>
<evidence type="ECO:0000313" key="8">
    <source>
        <dbReference type="Ensembl" id="ENSBOBP00000012596.1"/>
    </source>
</evidence>
<feature type="compositionally biased region" description="Basic and acidic residues" evidence="6">
    <location>
        <begin position="237"/>
        <end position="250"/>
    </location>
</feature>
<dbReference type="GO" id="GO:0007097">
    <property type="term" value="P:nuclear migration"/>
    <property type="evidence" value="ECO:0007669"/>
    <property type="project" value="TreeGrafter"/>
</dbReference>
<evidence type="ECO:0000259" key="7">
    <source>
        <dbReference type="PROSITE" id="PS51842"/>
    </source>
</evidence>
<accession>A0A8C0F0I3</accession>
<reference evidence="8" key="2">
    <citation type="submission" date="2025-09" db="UniProtKB">
        <authorList>
            <consortium name="Ensembl"/>
        </authorList>
    </citation>
    <scope>IDENTIFICATION</scope>
</reference>
<keyword evidence="9" id="KW-1185">Reference proteome</keyword>
<dbReference type="PROSITE" id="PS51842">
    <property type="entry name" value="IF_ROD_2"/>
    <property type="match status" value="1"/>
</dbReference>